<dbReference type="NCBIfam" id="TIGR03618">
    <property type="entry name" value="Rv1155_F420"/>
    <property type="match status" value="1"/>
</dbReference>
<dbReference type="InterPro" id="IPR052019">
    <property type="entry name" value="F420H2_bilvrd_red/Heme_oxyg"/>
</dbReference>
<dbReference type="SUPFAM" id="SSF50475">
    <property type="entry name" value="FMN-binding split barrel"/>
    <property type="match status" value="1"/>
</dbReference>
<dbReference type="InterPro" id="IPR011576">
    <property type="entry name" value="Pyridox_Oxase_N"/>
</dbReference>
<dbReference type="AlphaFoldDB" id="A0A919FD70"/>
<evidence type="ECO:0000256" key="1">
    <source>
        <dbReference type="ARBA" id="ARBA00023002"/>
    </source>
</evidence>
<dbReference type="GO" id="GO:0005829">
    <property type="term" value="C:cytosol"/>
    <property type="evidence" value="ECO:0007669"/>
    <property type="project" value="TreeGrafter"/>
</dbReference>
<dbReference type="GO" id="GO:0016627">
    <property type="term" value="F:oxidoreductase activity, acting on the CH-CH group of donors"/>
    <property type="evidence" value="ECO:0007669"/>
    <property type="project" value="TreeGrafter"/>
</dbReference>
<dbReference type="EMBL" id="BNBO01000003">
    <property type="protein sequence ID" value="GHH61769.1"/>
    <property type="molecule type" value="Genomic_DNA"/>
</dbReference>
<dbReference type="RefSeq" id="WP_190209428.1">
    <property type="nucleotide sequence ID" value="NZ_BNBO01000003.1"/>
</dbReference>
<dbReference type="Gene3D" id="2.30.110.10">
    <property type="entry name" value="Electron Transport, Fmn-binding Protein, Chain A"/>
    <property type="match status" value="1"/>
</dbReference>
<reference evidence="3" key="1">
    <citation type="journal article" date="2014" name="Int. J. Syst. Evol. Microbiol.">
        <title>Complete genome sequence of Corynebacterium casei LMG S-19264T (=DSM 44701T), isolated from a smear-ripened cheese.</title>
        <authorList>
            <consortium name="US DOE Joint Genome Institute (JGI-PGF)"/>
            <person name="Walter F."/>
            <person name="Albersmeier A."/>
            <person name="Kalinowski J."/>
            <person name="Ruckert C."/>
        </authorList>
    </citation>
    <scope>NUCLEOTIDE SEQUENCE</scope>
    <source>
        <strain evidence="3">JCM 4646</strain>
    </source>
</reference>
<keyword evidence="4" id="KW-1185">Reference proteome</keyword>
<evidence type="ECO:0000313" key="3">
    <source>
        <dbReference type="EMBL" id="GHH61769.1"/>
    </source>
</evidence>
<protein>
    <submittedName>
        <fullName evidence="3">PPOX class F420-dependent enzyme</fullName>
    </submittedName>
</protein>
<dbReference type="InterPro" id="IPR019920">
    <property type="entry name" value="F420-binding_dom_put"/>
</dbReference>
<proteinExistence type="predicted"/>
<dbReference type="InterPro" id="IPR012349">
    <property type="entry name" value="Split_barrel_FMN-bd"/>
</dbReference>
<feature type="domain" description="Pyridoxamine 5'-phosphate oxidase N-terminal" evidence="2">
    <location>
        <begin position="6"/>
        <end position="131"/>
    </location>
</feature>
<dbReference type="GeneID" id="95351391"/>
<sequence length="136" mass="14656">MTSLFNDAVRKLLDAPHSAVLATLNPDGAPQTSVVWVGREGDEAVVSTAAGRRKEKNVRRDPRVSLTVYDRDNPDVYAEVRGTATVAEDTGRRLAVALAEQYEGPGAGQEYLDLPAEQVRLVIRITPTRVLGSATA</sequence>
<gene>
    <name evidence="3" type="ORF">GCM10018781_08780</name>
</gene>
<reference evidence="3" key="2">
    <citation type="submission" date="2020-09" db="EMBL/GenBank/DDBJ databases">
        <authorList>
            <person name="Sun Q."/>
            <person name="Ohkuma M."/>
        </authorList>
    </citation>
    <scope>NUCLEOTIDE SEQUENCE</scope>
    <source>
        <strain evidence="3">JCM 4646</strain>
    </source>
</reference>
<keyword evidence="1" id="KW-0560">Oxidoreductase</keyword>
<evidence type="ECO:0000313" key="4">
    <source>
        <dbReference type="Proteomes" id="UP000617734"/>
    </source>
</evidence>
<dbReference type="Pfam" id="PF01243">
    <property type="entry name" value="PNPOx_N"/>
    <property type="match status" value="1"/>
</dbReference>
<dbReference type="PANTHER" id="PTHR35176">
    <property type="entry name" value="HEME OXYGENASE HI_0854-RELATED"/>
    <property type="match status" value="1"/>
</dbReference>
<organism evidence="3 4">
    <name type="scientific">Kitasatospora indigofera</name>
    <dbReference type="NCBI Taxonomy" id="67307"/>
    <lineage>
        <taxon>Bacteria</taxon>
        <taxon>Bacillati</taxon>
        <taxon>Actinomycetota</taxon>
        <taxon>Actinomycetes</taxon>
        <taxon>Kitasatosporales</taxon>
        <taxon>Streptomycetaceae</taxon>
        <taxon>Kitasatospora</taxon>
    </lineage>
</organism>
<evidence type="ECO:0000259" key="2">
    <source>
        <dbReference type="Pfam" id="PF01243"/>
    </source>
</evidence>
<name>A0A919FD70_9ACTN</name>
<dbReference type="PANTHER" id="PTHR35176:SF6">
    <property type="entry name" value="HEME OXYGENASE HI_0854-RELATED"/>
    <property type="match status" value="1"/>
</dbReference>
<comment type="caution">
    <text evidence="3">The sequence shown here is derived from an EMBL/GenBank/DDBJ whole genome shotgun (WGS) entry which is preliminary data.</text>
</comment>
<accession>A0A919FD70</accession>
<dbReference type="GO" id="GO:0070967">
    <property type="term" value="F:coenzyme F420 binding"/>
    <property type="evidence" value="ECO:0007669"/>
    <property type="project" value="TreeGrafter"/>
</dbReference>
<dbReference type="Proteomes" id="UP000617734">
    <property type="component" value="Unassembled WGS sequence"/>
</dbReference>